<dbReference type="NCBIfam" id="TIGR01197">
    <property type="entry name" value="nramp"/>
    <property type="match status" value="1"/>
</dbReference>
<name>A0ABM7Y1I3_9PROT</name>
<feature type="transmembrane region" description="Helical" evidence="7">
    <location>
        <begin position="144"/>
        <end position="166"/>
    </location>
</feature>
<dbReference type="Pfam" id="PF01566">
    <property type="entry name" value="Nramp"/>
    <property type="match status" value="1"/>
</dbReference>
<dbReference type="HAMAP" id="MF_00221">
    <property type="entry name" value="NRAMP"/>
    <property type="match status" value="1"/>
</dbReference>
<keyword evidence="4 7" id="KW-0769">Symport</keyword>
<keyword evidence="9" id="KW-1185">Reference proteome</keyword>
<evidence type="ECO:0000256" key="6">
    <source>
        <dbReference type="ARBA" id="ARBA00023136"/>
    </source>
</evidence>
<feature type="transmembrane region" description="Helical" evidence="7">
    <location>
        <begin position="113"/>
        <end position="132"/>
    </location>
</feature>
<comment type="subcellular location">
    <subcellularLocation>
        <location evidence="7">Cell membrane</location>
        <topology evidence="7">Multi-pass membrane protein</topology>
    </subcellularLocation>
    <subcellularLocation>
        <location evidence="1">Membrane</location>
        <topology evidence="1">Multi-pass membrane protein</topology>
    </subcellularLocation>
</comment>
<protein>
    <recommendedName>
        <fullName evidence="7">Divalent metal cation transporter MntH</fullName>
    </recommendedName>
</protein>
<reference evidence="8 9" key="1">
    <citation type="journal article" date="2016" name="Microbes Environ.">
        <title>Phylogenetically diverse aerobic anoxygenic phototrophic bacteria isolated from epilithic biofilms in Tama river, Japan.</title>
        <authorList>
            <person name="Hirose S."/>
            <person name="Matsuura K."/>
            <person name="Haruta S."/>
        </authorList>
    </citation>
    <scope>NUCLEOTIDE SEQUENCE [LARGE SCALE GENOMIC DNA]</scope>
    <source>
        <strain evidence="8 9">S08</strain>
    </source>
</reference>
<sequence length="446" mass="47311">MTPPPDDAAAATTVSGPPSLPEVHRSVAVPNAGGFLRKLFAFMGPGYLVAVGYMDPGNWATSLAGGSAFGYTLLAVALTSSLMAILLQALCVRIGVSTGRDLAQLCRERFPKVVAYPLWLFAEIAICATDLAELIGTAIALELLFGIPLLYGVFLTALDAFLILWLQNKGVRWLEALIFGFIVLIVGCFGIQIVLSDPDWAAVLNGYIPAVSIVTNQTQLYIAMGILGATVMPHNLYLHTAVVQSRSWNLDEAGKREAIKFATIDSSLALTLALLINSAILITAAATFHASGNTEVAEIGEAYQLLTPLLGAGIAATAFGVALLLCGLNATVTATLAGQVVMEGFLRFRLPPVLRRLVTRLIAIIPAVIVTWMYGASGTAQLLILSQVILSIQLPFAVIPLMLFAQDRKRMGVFTAPAWQLALGWATAAVIVGLNMKLLFDAAFGD</sequence>
<dbReference type="NCBIfam" id="NF001923">
    <property type="entry name" value="PRK00701.1"/>
    <property type="match status" value="1"/>
</dbReference>
<keyword evidence="5 7" id="KW-1133">Transmembrane helix</keyword>
<feature type="transmembrane region" description="Helical" evidence="7">
    <location>
        <begin position="310"/>
        <end position="336"/>
    </location>
</feature>
<evidence type="ECO:0000256" key="5">
    <source>
        <dbReference type="ARBA" id="ARBA00022989"/>
    </source>
</evidence>
<gene>
    <name evidence="7 8" type="primary">mntH</name>
    <name evidence="8" type="ORF">Rmf_15900</name>
</gene>
<comment type="similarity">
    <text evidence="7">Belongs to the NRAMP family.</text>
</comment>
<evidence type="ECO:0000256" key="1">
    <source>
        <dbReference type="ARBA" id="ARBA00004141"/>
    </source>
</evidence>
<keyword evidence="7" id="KW-0406">Ion transport</keyword>
<evidence type="ECO:0000313" key="8">
    <source>
        <dbReference type="EMBL" id="BDG71661.1"/>
    </source>
</evidence>
<dbReference type="PANTHER" id="PTHR11706:SF33">
    <property type="entry name" value="NATURAL RESISTANCE-ASSOCIATED MACROPHAGE PROTEIN 2"/>
    <property type="match status" value="1"/>
</dbReference>
<feature type="transmembrane region" description="Helical" evidence="7">
    <location>
        <begin position="220"/>
        <end position="238"/>
    </location>
</feature>
<dbReference type="PRINTS" id="PR00447">
    <property type="entry name" value="NATRESASSCMP"/>
</dbReference>
<comment type="function">
    <text evidence="7">H(+)-stimulated, divalent metal cation uptake system.</text>
</comment>
<evidence type="ECO:0000256" key="3">
    <source>
        <dbReference type="ARBA" id="ARBA00022692"/>
    </source>
</evidence>
<evidence type="ECO:0000256" key="2">
    <source>
        <dbReference type="ARBA" id="ARBA00022448"/>
    </source>
</evidence>
<dbReference type="NCBIfam" id="NF037982">
    <property type="entry name" value="Nramp_1"/>
    <property type="match status" value="1"/>
</dbReference>
<dbReference type="Proteomes" id="UP000831327">
    <property type="component" value="Chromosome"/>
</dbReference>
<feature type="transmembrane region" description="Helical" evidence="7">
    <location>
        <begin position="268"/>
        <end position="290"/>
    </location>
</feature>
<dbReference type="PANTHER" id="PTHR11706">
    <property type="entry name" value="SOLUTE CARRIER PROTEIN FAMILY 11 MEMBER"/>
    <property type="match status" value="1"/>
</dbReference>
<dbReference type="EMBL" id="AP025637">
    <property type="protein sequence ID" value="BDG71661.1"/>
    <property type="molecule type" value="Genomic_DNA"/>
</dbReference>
<feature type="transmembrane region" description="Helical" evidence="7">
    <location>
        <begin position="417"/>
        <end position="440"/>
    </location>
</feature>
<feature type="transmembrane region" description="Helical" evidence="7">
    <location>
        <begin position="69"/>
        <end position="92"/>
    </location>
</feature>
<feature type="transmembrane region" description="Helical" evidence="7">
    <location>
        <begin position="357"/>
        <end position="376"/>
    </location>
</feature>
<evidence type="ECO:0000256" key="7">
    <source>
        <dbReference type="HAMAP-Rule" id="MF_00221"/>
    </source>
</evidence>
<accession>A0ABM7Y1I3</accession>
<dbReference type="RefSeq" id="WP_244458910.1">
    <property type="nucleotide sequence ID" value="NZ_AP025637.1"/>
</dbReference>
<evidence type="ECO:0000256" key="4">
    <source>
        <dbReference type="ARBA" id="ARBA00022847"/>
    </source>
</evidence>
<keyword evidence="3 7" id="KW-0812">Transmembrane</keyword>
<feature type="transmembrane region" description="Helical" evidence="7">
    <location>
        <begin position="35"/>
        <end position="54"/>
    </location>
</feature>
<feature type="transmembrane region" description="Helical" evidence="7">
    <location>
        <begin position="382"/>
        <end position="405"/>
    </location>
</feature>
<dbReference type="InterPro" id="IPR001046">
    <property type="entry name" value="NRAMP_fam"/>
</dbReference>
<keyword evidence="7" id="KW-1003">Cell membrane</keyword>
<keyword evidence="6 7" id="KW-0472">Membrane</keyword>
<evidence type="ECO:0000313" key="9">
    <source>
        <dbReference type="Proteomes" id="UP000831327"/>
    </source>
</evidence>
<organism evidence="8 9">
    <name type="scientific">Roseomonas fluvialis</name>
    <dbReference type="NCBI Taxonomy" id="1750527"/>
    <lineage>
        <taxon>Bacteria</taxon>
        <taxon>Pseudomonadati</taxon>
        <taxon>Pseudomonadota</taxon>
        <taxon>Alphaproteobacteria</taxon>
        <taxon>Acetobacterales</taxon>
        <taxon>Roseomonadaceae</taxon>
        <taxon>Roseomonas</taxon>
    </lineage>
</organism>
<keyword evidence="2 7" id="KW-0813">Transport</keyword>
<feature type="transmembrane region" description="Helical" evidence="7">
    <location>
        <begin position="173"/>
        <end position="195"/>
    </location>
</feature>
<proteinExistence type="inferred from homology"/>